<feature type="domain" description="Laminin G" evidence="7">
    <location>
        <begin position="843"/>
        <end position="980"/>
    </location>
</feature>
<evidence type="ECO:0008006" key="11">
    <source>
        <dbReference type="Google" id="ProtNLM"/>
    </source>
</evidence>
<proteinExistence type="predicted"/>
<dbReference type="RefSeq" id="WP_027844225.1">
    <property type="nucleotide sequence ID" value="NZ_LMTZ01000163.1"/>
</dbReference>
<feature type="domain" description="Laminin G" evidence="7">
    <location>
        <begin position="389"/>
        <end position="540"/>
    </location>
</feature>
<comment type="caution">
    <text evidence="9">The sequence shown here is derived from an EMBL/GenBank/DDBJ whole genome shotgun (WGS) entry which is preliminary data.</text>
</comment>
<keyword evidence="3" id="KW-0732">Signal</keyword>
<evidence type="ECO:0000256" key="5">
    <source>
        <dbReference type="ARBA" id="ARBA00023157"/>
    </source>
</evidence>
<dbReference type="SMART" id="SM00282">
    <property type="entry name" value="LamG"/>
    <property type="match status" value="4"/>
</dbReference>
<dbReference type="SMART" id="SM00560">
    <property type="entry name" value="LamGL"/>
    <property type="match status" value="4"/>
</dbReference>
<dbReference type="GO" id="GO:0046872">
    <property type="term" value="F:metal ion binding"/>
    <property type="evidence" value="ECO:0007669"/>
    <property type="project" value="UniProtKB-KW"/>
</dbReference>
<keyword evidence="4" id="KW-0106">Calcium</keyword>
<protein>
    <recommendedName>
        <fullName evidence="11">LamG-like jellyroll fold domain-containing protein</fullName>
    </recommendedName>
</protein>
<dbReference type="InterPro" id="IPR051360">
    <property type="entry name" value="Neuronal_Pentraxin_Related"/>
</dbReference>
<keyword evidence="5" id="KW-1015">Disulfide bond</keyword>
<dbReference type="Proteomes" id="UP000053372">
    <property type="component" value="Unassembled WGS sequence"/>
</dbReference>
<comment type="cofactor">
    <cofactor evidence="1">
        <name>Ca(2+)</name>
        <dbReference type="ChEBI" id="CHEBI:29108"/>
    </cofactor>
</comment>
<evidence type="ECO:0000259" key="8">
    <source>
        <dbReference type="SMART" id="SM00560"/>
    </source>
</evidence>
<dbReference type="PANTHER" id="PTHR19277">
    <property type="entry name" value="PENTRAXIN"/>
    <property type="match status" value="1"/>
</dbReference>
<dbReference type="Pfam" id="PF20220">
    <property type="entry name" value="ABC_toxin_N"/>
    <property type="match status" value="1"/>
</dbReference>
<dbReference type="SUPFAM" id="SSF49899">
    <property type="entry name" value="Concanavalin A-like lectins/glucanases"/>
    <property type="match status" value="10"/>
</dbReference>
<feature type="domain" description="Laminin G" evidence="7">
    <location>
        <begin position="2732"/>
        <end position="2872"/>
    </location>
</feature>
<evidence type="ECO:0000256" key="3">
    <source>
        <dbReference type="ARBA" id="ARBA00022729"/>
    </source>
</evidence>
<dbReference type="PANTHER" id="PTHR19277:SF125">
    <property type="entry name" value="B6"/>
    <property type="match status" value="1"/>
</dbReference>
<evidence type="ECO:0000256" key="4">
    <source>
        <dbReference type="ARBA" id="ARBA00022837"/>
    </source>
</evidence>
<feature type="domain" description="LamG-like jellyroll fold" evidence="8">
    <location>
        <begin position="1258"/>
        <end position="1406"/>
    </location>
</feature>
<name>A0A0V7ZC28_9CYAN</name>
<dbReference type="InterPro" id="IPR006558">
    <property type="entry name" value="LamG-like"/>
</dbReference>
<keyword evidence="2" id="KW-0479">Metal-binding</keyword>
<feature type="coiled-coil region" evidence="6">
    <location>
        <begin position="2650"/>
        <end position="2677"/>
    </location>
</feature>
<accession>A0A0V7ZC28</accession>
<dbReference type="Pfam" id="PF18276">
    <property type="entry name" value="TcA_TcB_BD"/>
    <property type="match status" value="1"/>
</dbReference>
<evidence type="ECO:0000259" key="7">
    <source>
        <dbReference type="SMART" id="SM00282"/>
    </source>
</evidence>
<evidence type="ECO:0000313" key="10">
    <source>
        <dbReference type="Proteomes" id="UP000053372"/>
    </source>
</evidence>
<dbReference type="Pfam" id="PF18413">
    <property type="entry name" value="Neuraminidase"/>
    <property type="match status" value="1"/>
</dbReference>
<dbReference type="OrthoDB" id="9781691at2"/>
<evidence type="ECO:0000256" key="2">
    <source>
        <dbReference type="ARBA" id="ARBA00022723"/>
    </source>
</evidence>
<dbReference type="InterPro" id="IPR040840">
    <property type="entry name" value="TcA_TcB_BD"/>
</dbReference>
<dbReference type="Pfam" id="PF13385">
    <property type="entry name" value="Laminin_G_3"/>
    <property type="match status" value="7"/>
</dbReference>
<feature type="domain" description="LamG-like jellyroll fold" evidence="8">
    <location>
        <begin position="2732"/>
        <end position="2877"/>
    </location>
</feature>
<dbReference type="EMBL" id="LMTZ01000163">
    <property type="protein sequence ID" value="KST62058.1"/>
    <property type="molecule type" value="Genomic_DNA"/>
</dbReference>
<dbReference type="Gene3D" id="2.60.120.200">
    <property type="match status" value="11"/>
</dbReference>
<sequence length="4794" mass="538183">MKLKIAEAELISTSSLTSNEWYYLAWRYDRTTNIHTLFIKNETVSTSETLDTSGISEGIPLNLGVSGEEIAELRIWKNARTDEDIEQNWNQIISETSDLTAHWQFDHDPRTQLVDRTANAYSALIETNAEIDAKWVEVEATPAWTRQSHALLLNANSGVTPDFIELSTYSIAETGTIELWVQFASMGNAVLLDASNETSPFLLEVLDGFVQFKVADTSDLESSVRLMLPDTTSFHHITIAWQFDSTEGVTQIRLTLNELEVSSQQTGNGVKPGFVIPYLGLNQGEDLNAVQPFYGAIAQLRGWDRIQSPQDLQRLQDADLEGNEDGLVTYLPFDEGTGTTISDIVSGHNLKLKALSVLHPNPQWRVIDYALQFDGVDDYIEVDNYTPTKAGSIELWVKFSPKRDQVLFDASIEVNNNNRDSKYFILDVEDQKLRFNLEDRSDDNFRAEIDLRNVSLSEFDVQWHHIVAVWEYKHDQELNAILYLDNFEPEASERNDRSRQGDKDKPNFNTLYIGQNRSNYEVVENDPLEGQVRQVRIWDRMLSEEEIQQLQQLPWQGISSGLLVNLPIDEGTGTILRNLTGGSPASLHTGQNTDNPNSKWLIVDRALELVGSETFIDSATVPTTTGSIELWAQFSPTGSKILFDASSENTVFRLDVANGQLRFYVGSENGAQLDLTSASVNFELGWHHIAVTWDWDSQVQSLKTQLYLDDGVNIIHEITLSELTLQNFYLGISRLEAPTLEEYRAFDGSISQLRLWNYVRSPEELRQFRYAELMGMEMGLLVYLPIEEGQGNQLENLAGGGNASLKLGVFAQPDWIQRRFNLFQFNGDTVVLPPAASLGLVSDDFTIEAWVNLPDVTGSHPILSSVTSKLDPISEAWSLSVENGQLRLTLEGQELLTSDLSLSANTWYHIVCRYNQGTFTLSLGEKTSTGQTSTQTLTVDPVAIDRTFYIGVSRQWDANAGTWNDSFFQGFIDEIRIWDTVRTDEDLQQHRDRRLRGDEDGLVTYWIFSDTQHRTLFDISGNYKLAYLSTVADDNSFTSARPPIYTPRQSPILDGYNDYLALGNTTVDLTQPHTIEFWFAEDDEPNQWQYIAAVYGDNGAISQIFHRDKGVSGSQPPLESQPSSVLTDKFNAFLANVSATEHPDRVTSGQIAEFRLWNTARTAEEIQTNFNRYLTGREPNLCGYWHLDDGEGSQLRETTEYLPPATLVIGLENTAEKWQPFPPTLNGSVLNGSVSALYLDGKDDRVILSDVAELNLSGDFTVEAWVKLGETSDQSMPILGSATNANTDNPPILNLGIEAGKPSFSFGADTTFQSDLALDSEWHHLTWRYDATTQTATILVDGKQVAQRENTSAFAGVGEASIGYAQQWDSVNSTLRDNPKGVHRRYHYFHGWIGEVRIWQTVRTPEEISQNWNRPLLVSQAVLANLTAYWIFDDRADTLILSQVTQEENSYQLFWMSDPEREQPIWNEINDHPILLNPLSQNALSFNGTRQYLATADFAFPESDFTLEAWIRVDSLTQNRSILWWGDIPDTGAISTQFELRLLTTGKLEFEALGTVVETQDAVQLETLTHVAVTLSGNSVTLYIDGKTQPNITPSATIQRNNLILEIGHGFSGLLQEVRVWDIAKTAETLAQTTYHPVSASEEHLVAVWSLSVVETVNSRQVTPNLFANGVPLELGGLLHSRKPSGGEPTAFLDARRSVLTLPVSAEITIPAVKAQDYEHRAQRTIEVWFLCKNPTLSTRQTIYEEGDQTRGLSIYVQSGKLYFEGVNNVDSESGWQGSIIATERIQSRHWHHAAIVLDGRSELRDDAFCALLDGHVIDKQPGSQLWGTAEQLHIGFTPSTDKKPIADSLNGQIAEVRIWQTVRSQAQIRDNLYGLDDTTVPELLFYWNTATELPLSVVAPMILPELTDSGSSNPTIPLVELAYLHQLQSEYNIAIDRLCALWSNLKHTGVGDSETPYDDIFNPSTTSTTWSYAQRLYWQVNSTESDQREIRTRLMGSLRISSQDDLLVMVSAISGEDAGTVILDGPYLTQLYRIKLLSSILALSIEEVIRLIDLLKLETVRTEIPVDTEIPLNNLTEFNIQDVLTLKERSDWMQETGIDLSEYEFLVYDRQDNRVSKPFTDADVIDGSTTLLDQSRGFLLTPTSFVSEEVSEAASRAIYDYLKQQSKINGLTLYLPSADGSTGNEVTVSVVLDTSFTKGEIALVTTKDDEDKIIPLTTQLNWLSTFQGLAIDEGTLQNAGLIDDSGMVLTDNPLDYSVEALRTIAGSDDIETEKFAAIRDLLERRRQTQNTLPTTITTQLETLQQGLNVTISVALADLLGTDVDRLSMLLKLTTGKTYDRGTINVVAVLTQTSAIVENQAVDSDSDFATDLGRLNKTLFLLQQFDFSDDEIELLLSQPELFGLSAQSLVNPSYSNLDQLHTFVELKTKLNDPGNQLAKGLQDKTYILNLTEWSQLDIETLTPHLASEGDYNTIPNLDKLTEAFQIVQTLGADVNYLIDLAQISDLSFSFYQRHATALFDLVRAKYDETQWSNVYKPLHDLLAIQKRDSLTAVALENLSAELVTNQTADILYEYLLIDVQMSSEVETSRIVQATASLQLYVQRCLMNLELGVNPEQIPIDEWEWMKNYRVWEANRKVFLYPENYIEPELRDTKTELFKALEDELQQSEATEENVANAYTRYLDKFAEVSNLTIVGSYIDTDNLPKNYALKFDGTSHFSIHPTLATISNQITKQFTLELWVKPDSQLVDGGLMSAYNWTSSEQKGWMLRANQNSFYIYLSTADRNPPDSSLLSKVSASYTPNRWYHLAATYNGSKVILYVNGIEKDSVERTGDIFYPNIDNPNIPFVLGGLIDEDTSNLEFIGEMRDVRIWNTARSAEEIKDSMAFGVQNPANETNLLYYWKMNEGEGDTVEDFRGVIQGVKESPKDLQVQSGITWTSAPNRDLTTVSNSEVTNTLYLVGRNENTQEYYFREWVNSQHWEPWEKIDLTINAEYVSPVFAFNKLFLFWAEIPDSIRAEDRKWVENKFIDNVSRPVDQNGKEIFLGEKAQQKHSQEVPGGRTIEIDDSADGSEINIAKPSINSDDGGTLNPQTLVYSDKNSVIEQVNVTIKTPVIKYSYYNFSKTWVQPQTLQVDELKSVELEDWQQRQPKWQRVYAQRWRTSDVASPVQRSAEPLMSLKVAQLGPNSYAEETLPSFLMEKLSFSFWLRANNLTETTSTTEIPVHTFTLFSYEADSNNPNPLQATLTHTPSAIGQKPEIMTAVNESQTAFTQIEAAIQAIQSFRASLSTSLDNTKSTLIAQRSTTNNAANAISNNSENAKQLASATVTTIDNTTTAIDDAETASNSSNAQDIADLASSVATVANQAVTAAEYALPVANSSSSVSTALTNAKVHLGNAQQEASNAETEAALNTPDTSKINGHTDSAIQHTINCLSELLKVLAEAQSAEATVHKYQRGNLELKLQVKTTTKTVLESVNYNTWQQIVFVLEYNSTEYQLTSYIYDNVSDNYVAEGTKLTFQVTPPLASAGILQIGDAENPPSTVENDGQYQPLMSEFRVWNYVREKADIEAERFQRKYGREFGLELHLPLDSQPQLTRATQDELSLENQLSLEQVFASSVPESTRERIVLIYGDVIQTLRNNLKDVGYQYTLIKNSDAGNSYSLSLAEPQSGAIVGIEEEAKIALEDYVQNEIYPLDRFDPQDRITVLDENTNELSSAITEWNNNASNTVLLNNRDSGVQLNITESYILDVHNQPGWFILDIGDEIFLVQISIDDWRLQTSEERLRSNSSANAGGGGTQKQFDLYFDRDFALEVDNGSVIKFNFFRLNTFAVQTLSEKLFGDGIDGLLSLESQNTEEPDFSNLALLGSDLDDPNLDIRIIPPNGNETTTKQTLDNRIDFKGAYGLYYEEIFFHIPFLIANQLNANQKFAEAQKWYHYIFNPTAQETNVSSTDSSKDRYWRYRPFRSLSLETLSEMLSDEDALNAYRNDPFDPHAIARLRINTYQKTVVMKYIDNLIDWGDYLFRQDTRESITEATQLYVLAFALLGPTPQSKPARQLEEVGTYEDVKADLERNQINTLPDFLIENGNNAAPTPAIPFNPHRSVITRFCVPENSQFLGYWDVVEDRLYKIRHSLNIDGVFRSLSLFQPPINPAALVQAAASGLAGGIGSALAATNISVPHYRYSFMLEKAKEMVEYVIEFGGALLEALDNKSDEELTLLQHTHELDILERTTEVKQFQQAELNANLTALEKSLESAKERYLYYDETVRGNGNLGLITLEHLQSGASITANVLQSSAAISKSIAGVLGGTVDIEVGGSGFGGSPVATVKSGGSKFAKPVDKLGDVLEIAAGIFDRTATNFGTQAEYVRRKQEWDHNKTLAQLDIDEIEKQIEATVAQINAASRDLLIHQTSIDQNKEVGNFYRTKFLNKELYNWMANRLSSLYFQTYKLAFDVAKQAERAFQFEFGTDETYISFGYWDSRRKGLLAGEALRLDLARLEKSALDQDSRYLEITKTISLARLDAIAFLQLRDTGRCQFTLGELLFDRDFPGHYFRIIKSVSLSIPAVVGPYETVNATLTQTGHKTLMSPDITGVKYLLGEEQNMPDSIRVDWRANQQIAISTGVEDSGVFELDFNDDRYLPFEGTGAVSTWLLELPKQTNRFDFDTITDVVIHLRYMCKIDSGSFKQSVMDLDAFKQYRGVRLFSLAHEFATNWYAFKNQTNVQSITLSLPKNTVPANVTPTEISVRQIYDFSNGVLTEVGDQFDIKISDVTAEPMTVELTAKSNFKKEESENLLVLLAYTGDI</sequence>
<reference evidence="9 10" key="1">
    <citation type="journal article" date="2015" name="Genome Announc.">
        <title>Draft Genome of the Euendolithic (true boring) Cyanobacterium Mastigocoleus testarum strain BC008.</title>
        <authorList>
            <person name="Guida B.S."/>
            <person name="Garcia-Pichel F."/>
        </authorList>
    </citation>
    <scope>NUCLEOTIDE SEQUENCE [LARGE SCALE GENOMIC DNA]</scope>
    <source>
        <strain evidence="9 10">BC008</strain>
    </source>
</reference>
<feature type="domain" description="Laminin G" evidence="7">
    <location>
        <begin position="1503"/>
        <end position="1623"/>
    </location>
</feature>
<evidence type="ECO:0000256" key="6">
    <source>
        <dbReference type="SAM" id="Coils"/>
    </source>
</evidence>
<gene>
    <name evidence="9" type="ORF">BC008_08480</name>
</gene>
<feature type="domain" description="LamG-like jellyroll fold" evidence="8">
    <location>
        <begin position="843"/>
        <end position="985"/>
    </location>
</feature>
<evidence type="ECO:0000256" key="1">
    <source>
        <dbReference type="ARBA" id="ARBA00001913"/>
    </source>
</evidence>
<evidence type="ECO:0000313" key="9">
    <source>
        <dbReference type="EMBL" id="KST62058.1"/>
    </source>
</evidence>
<dbReference type="InterPro" id="IPR041079">
    <property type="entry name" value="Neuraminidase-like"/>
</dbReference>
<dbReference type="InterPro" id="IPR013320">
    <property type="entry name" value="ConA-like_dom_sf"/>
</dbReference>
<keyword evidence="6" id="KW-0175">Coiled coil</keyword>
<feature type="domain" description="LamG-like jellyroll fold" evidence="8">
    <location>
        <begin position="1503"/>
        <end position="1628"/>
    </location>
</feature>
<dbReference type="InterPro" id="IPR001791">
    <property type="entry name" value="Laminin_G"/>
</dbReference>
<dbReference type="InterPro" id="IPR046839">
    <property type="entry name" value="ABC_toxin_N"/>
</dbReference>
<keyword evidence="10" id="KW-1185">Reference proteome</keyword>
<organism evidence="9 10">
    <name type="scientific">Mastigocoleus testarum BC008</name>
    <dbReference type="NCBI Taxonomy" id="371196"/>
    <lineage>
        <taxon>Bacteria</taxon>
        <taxon>Bacillati</taxon>
        <taxon>Cyanobacteriota</taxon>
        <taxon>Cyanophyceae</taxon>
        <taxon>Nostocales</taxon>
        <taxon>Hapalosiphonaceae</taxon>
        <taxon>Mastigocoleus</taxon>
    </lineage>
</organism>